<keyword evidence="3" id="KW-0560">Oxidoreductase</keyword>
<reference evidence="7 8" key="1">
    <citation type="journal article" date="2019" name="Int. J. Syst. Evol. Microbiol.">
        <title>The Global Catalogue of Microorganisms (GCM) 10K type strain sequencing project: providing services to taxonomists for standard genome sequencing and annotation.</title>
        <authorList>
            <consortium name="The Broad Institute Genomics Platform"/>
            <consortium name="The Broad Institute Genome Sequencing Center for Infectious Disease"/>
            <person name="Wu L."/>
            <person name="Ma J."/>
        </authorList>
    </citation>
    <scope>NUCLEOTIDE SEQUENCE [LARGE SCALE GENOMIC DNA]</scope>
    <source>
        <strain evidence="7 8">JCM 3272</strain>
    </source>
</reference>
<sequence length="459" mass="51322">MSSARRLRIGLAAYGTGWDLEAWRLPGATNSGLLDPSVIVDVARIAERGKLDYVFSGSALATEPNRLNRVFRWDNSVYAGTLAAVTEHVGFFPSYNTSFEHPYFVARQIATADRFSAGRIGVNLVYGIDREGGPAGNFGGWPLPGEQSKYDRADEFTEVLFRLLHDSWDHDLLLDDRDGGTLIRPDSWHPIDFVGKHFQVRGPLNAPPPVQRKVPLIHVGESARSLELGIRHAEVRFSPYYGFEEGKRRYQQVKQQVAEAGRDPDKFLIIPGITFFVAGTKREAREKFNEAHRVQTEEVIPAYFSKVFGVDLAGVRASSRAADVLPLERLSGDALKTNRSGGLAREASTVKRGGLDDAHWLHDLLAKRLGEDLTLAELYHAVQSHLHGEQIFVGDTAGFADWLEANFVERVFDGIQLFPPYHRGPADFFVDNVVPELQRRGLFRREYESRLLAENLGIA</sequence>
<dbReference type="SUPFAM" id="SSF51679">
    <property type="entry name" value="Bacterial luciferase-like"/>
    <property type="match status" value="1"/>
</dbReference>
<evidence type="ECO:0000256" key="3">
    <source>
        <dbReference type="ARBA" id="ARBA00023002"/>
    </source>
</evidence>
<gene>
    <name evidence="7" type="ORF">GCM10010170_000450</name>
</gene>
<dbReference type="PIRSF" id="PIRSF000337">
    <property type="entry name" value="NTA_MOA"/>
    <property type="match status" value="1"/>
</dbReference>
<keyword evidence="1" id="KW-0285">Flavoprotein</keyword>
<evidence type="ECO:0000256" key="5">
    <source>
        <dbReference type="ARBA" id="ARBA00033748"/>
    </source>
</evidence>
<dbReference type="RefSeq" id="WP_344610096.1">
    <property type="nucleotide sequence ID" value="NZ_BAAARV010000003.1"/>
</dbReference>
<accession>A0ABN3FBC4</accession>
<keyword evidence="2" id="KW-0288">FMN</keyword>
<dbReference type="PANTHER" id="PTHR30011:SF16">
    <property type="entry name" value="C2H2 FINGER DOMAIN TRANSCRIPTION FACTOR (EUROFUNG)-RELATED"/>
    <property type="match status" value="1"/>
</dbReference>
<dbReference type="InterPro" id="IPR011251">
    <property type="entry name" value="Luciferase-like_dom"/>
</dbReference>
<keyword evidence="4" id="KW-0503">Monooxygenase</keyword>
<dbReference type="InterPro" id="IPR036661">
    <property type="entry name" value="Luciferase-like_sf"/>
</dbReference>
<comment type="caution">
    <text evidence="7">The sequence shown here is derived from an EMBL/GenBank/DDBJ whole genome shotgun (WGS) entry which is preliminary data.</text>
</comment>
<evidence type="ECO:0000256" key="2">
    <source>
        <dbReference type="ARBA" id="ARBA00022643"/>
    </source>
</evidence>
<dbReference type="InterPro" id="IPR051260">
    <property type="entry name" value="Diverse_substr_monoxygenases"/>
</dbReference>
<dbReference type="EMBL" id="BAAARV010000003">
    <property type="protein sequence ID" value="GAA2326002.1"/>
    <property type="molecule type" value="Genomic_DNA"/>
</dbReference>
<proteinExistence type="inferred from homology"/>
<evidence type="ECO:0000313" key="7">
    <source>
        <dbReference type="EMBL" id="GAA2326002.1"/>
    </source>
</evidence>
<dbReference type="PANTHER" id="PTHR30011">
    <property type="entry name" value="ALKANESULFONATE MONOOXYGENASE-RELATED"/>
    <property type="match status" value="1"/>
</dbReference>
<dbReference type="Proteomes" id="UP001501444">
    <property type="component" value="Unassembled WGS sequence"/>
</dbReference>
<protein>
    <submittedName>
        <fullName evidence="7">LLM class flavin-dependent oxidoreductase</fullName>
    </submittedName>
</protein>
<evidence type="ECO:0000256" key="1">
    <source>
        <dbReference type="ARBA" id="ARBA00022630"/>
    </source>
</evidence>
<evidence type="ECO:0000256" key="4">
    <source>
        <dbReference type="ARBA" id="ARBA00023033"/>
    </source>
</evidence>
<keyword evidence="8" id="KW-1185">Reference proteome</keyword>
<dbReference type="Pfam" id="PF00296">
    <property type="entry name" value="Bac_luciferase"/>
    <property type="match status" value="1"/>
</dbReference>
<feature type="domain" description="Luciferase-like" evidence="6">
    <location>
        <begin position="29"/>
        <end position="295"/>
    </location>
</feature>
<dbReference type="Gene3D" id="3.20.20.30">
    <property type="entry name" value="Luciferase-like domain"/>
    <property type="match status" value="1"/>
</dbReference>
<evidence type="ECO:0000259" key="6">
    <source>
        <dbReference type="Pfam" id="PF00296"/>
    </source>
</evidence>
<dbReference type="InterPro" id="IPR016215">
    <property type="entry name" value="NTA_MOA"/>
</dbReference>
<comment type="similarity">
    <text evidence="5">Belongs to the NtaA/SnaA/DszA monooxygenase family.</text>
</comment>
<name>A0ABN3FBC4_9ACTN</name>
<organism evidence="7 8">
    <name type="scientific">Dactylosporangium salmoneum</name>
    <dbReference type="NCBI Taxonomy" id="53361"/>
    <lineage>
        <taxon>Bacteria</taxon>
        <taxon>Bacillati</taxon>
        <taxon>Actinomycetota</taxon>
        <taxon>Actinomycetes</taxon>
        <taxon>Micromonosporales</taxon>
        <taxon>Micromonosporaceae</taxon>
        <taxon>Dactylosporangium</taxon>
    </lineage>
</organism>
<evidence type="ECO:0000313" key="8">
    <source>
        <dbReference type="Proteomes" id="UP001501444"/>
    </source>
</evidence>